<evidence type="ECO:0000313" key="1">
    <source>
        <dbReference type="EMBL" id="SCX32558.1"/>
    </source>
</evidence>
<gene>
    <name evidence="1" type="ORF">SAMN02799620_05625</name>
</gene>
<evidence type="ECO:0000313" key="2">
    <source>
        <dbReference type="Proteomes" id="UP000199707"/>
    </source>
</evidence>
<dbReference type="RefSeq" id="WP_268875664.1">
    <property type="nucleotide sequence ID" value="NZ_FMUB01000015.1"/>
</dbReference>
<dbReference type="Proteomes" id="UP000199707">
    <property type="component" value="Unassembled WGS sequence"/>
</dbReference>
<organism evidence="1 2">
    <name type="scientific">Mycolicibacterium fluoranthenivorans</name>
    <dbReference type="NCBI Taxonomy" id="258505"/>
    <lineage>
        <taxon>Bacteria</taxon>
        <taxon>Bacillati</taxon>
        <taxon>Actinomycetota</taxon>
        <taxon>Actinomycetes</taxon>
        <taxon>Mycobacteriales</taxon>
        <taxon>Mycobacteriaceae</taxon>
        <taxon>Mycolicibacterium</taxon>
    </lineage>
</organism>
<dbReference type="AlphaFoldDB" id="A0A1G4WYU2"/>
<sequence>MTAGATGTDGALMFAHYAYAPNRLGYCGPSDTSRLVGGTRADIERAARQFTGAWPYLVVLSRMTGIPDPLDHRIVESYWLGGGVGAELDPHAFTAALLGVIGPQAGHYWAHLSADLAEEAAPNHGFHVLGVYPWTRLLGKGMDEHPLAVLDNCRITWGTVLSSDSVTAVVECRLLVWNGSALSLSTETTVRVDVGEEAPTDTPVTTGDLVAMHWGRVCARLTVEQFAALETSTHEQLQATNRRLRWLR</sequence>
<dbReference type="EMBL" id="FMUB01000015">
    <property type="protein sequence ID" value="SCX32558.1"/>
    <property type="molecule type" value="Genomic_DNA"/>
</dbReference>
<proteinExistence type="predicted"/>
<dbReference type="Pfam" id="PF19927">
    <property type="entry name" value="DUF6390"/>
    <property type="match status" value="1"/>
</dbReference>
<dbReference type="STRING" id="1502745.SAMN02799620_05625"/>
<accession>A0A1G4WYU2</accession>
<name>A0A1G4WYU2_9MYCO</name>
<protein>
    <submittedName>
        <fullName evidence="1">Uncharacterized protein</fullName>
    </submittedName>
</protein>
<reference evidence="2" key="1">
    <citation type="submission" date="2016-10" db="EMBL/GenBank/DDBJ databases">
        <authorList>
            <person name="Varghese N."/>
            <person name="Submissions S."/>
        </authorList>
    </citation>
    <scope>NUCLEOTIDE SEQUENCE [LARGE SCALE GENOMIC DNA]</scope>
    <source>
        <strain evidence="2">UNC267MFSha1.1M11</strain>
    </source>
</reference>
<dbReference type="InterPro" id="IPR045660">
    <property type="entry name" value="DUF6390"/>
</dbReference>